<accession>A0A7X5LJW9</accession>
<protein>
    <recommendedName>
        <fullName evidence="15">Coproporphyrinogen-III oxidase</fullName>
        <ecNumber evidence="15">1.3.98.3</ecNumber>
    </recommendedName>
</protein>
<comment type="subunit">
    <text evidence="4">Monomer.</text>
</comment>
<dbReference type="Gene3D" id="1.10.10.920">
    <property type="match status" value="1"/>
</dbReference>
<evidence type="ECO:0000313" key="19">
    <source>
        <dbReference type="EMBL" id="NDV90673.1"/>
    </source>
</evidence>
<feature type="binding site" evidence="16">
    <location>
        <position position="168"/>
    </location>
    <ligand>
        <name>S-adenosyl-L-methionine</name>
        <dbReference type="ChEBI" id="CHEBI:59789"/>
        <label>2</label>
    </ligand>
</feature>
<dbReference type="GO" id="GO:0051539">
    <property type="term" value="F:4 iron, 4 sulfur cluster binding"/>
    <property type="evidence" value="ECO:0007669"/>
    <property type="project" value="UniProtKB-KW"/>
</dbReference>
<evidence type="ECO:0000256" key="17">
    <source>
        <dbReference type="PIRSR" id="PIRSR000167-2"/>
    </source>
</evidence>
<dbReference type="PANTHER" id="PTHR13932">
    <property type="entry name" value="COPROPORPHYRINIGEN III OXIDASE"/>
    <property type="match status" value="1"/>
</dbReference>
<feature type="binding site" evidence="16">
    <location>
        <begin position="64"/>
        <end position="66"/>
    </location>
    <ligand>
        <name>S-adenosyl-L-methionine</name>
        <dbReference type="ChEBI" id="CHEBI:59789"/>
        <label>2</label>
    </ligand>
</feature>
<dbReference type="InterPro" id="IPR006638">
    <property type="entry name" value="Elp3/MiaA/NifB-like_rSAM"/>
</dbReference>
<gene>
    <name evidence="19" type="primary">hemN</name>
    <name evidence="19" type="ORF">GTH32_05605</name>
</gene>
<comment type="pathway">
    <text evidence="2 15">Porphyrin-containing compound metabolism; protoporphyrin-IX biosynthesis; protoporphyrinogen-IX from coproporphyrinogen-III (AdoMet route): step 1/1.</text>
</comment>
<sequence length="453" mass="51083">MTTLAVNTTITKYAQQAPRYTSYPTALKFDNVRGSILEKASTLCGADNLSVYIHIPFCEQLCYYCGCNKVVTRHNEKADDYLEYLEQEIRTKKTLYEGKKVVALHLGGGSPSFLSRVQHAYLIYLLHKYFDLATDIEMSIELDPRNTTKAYLRQLAELGFKRVSFGVQDTDINVQQAINRVQSTSHISELVFEAKSIGFESVNLDLIYGLPKQTTATFAKTLIAAKAMTPHRIALFSYAHLPNRFAAQRKIAQAWLPSAQEKALLYQQAVDAFCDAGYAMIGLDHFAKPTDSLCLAQQKGELHRNFQGYTTKGDSDLLGLGVSAISTIGNAYAQNPKELKRYYNAIKREEPLAERGILLSQDDIIRRDVIMTLMCNLQLNKTTIEQRHKINFDAYFAAELSSLQPLCEDNLLHIHKDMIEVPSSARIYIRAICARFDAYLNKEHKVLGYSSAI</sequence>
<dbReference type="PROSITE" id="PS51918">
    <property type="entry name" value="RADICAL_SAM"/>
    <property type="match status" value="1"/>
</dbReference>
<feature type="binding site" evidence="17">
    <location>
        <position position="58"/>
    </location>
    <ligand>
        <name>[4Fe-4S] cluster</name>
        <dbReference type="ChEBI" id="CHEBI:49883"/>
        <note>4Fe-4S-S-AdoMet</note>
    </ligand>
</feature>
<evidence type="ECO:0000256" key="6">
    <source>
        <dbReference type="ARBA" id="ARBA00022490"/>
    </source>
</evidence>
<dbReference type="InterPro" id="IPR058240">
    <property type="entry name" value="rSAM_sf"/>
</dbReference>
<comment type="function">
    <text evidence="13">Involved in the heme biosynthesis. Catalyzes the anaerobic oxidative decarboxylation of propionate groups of rings A and B of coproporphyrinogen III to yield the vinyl groups in protoporphyrinogen IX.</text>
</comment>
<dbReference type="SFLD" id="SFLDS00029">
    <property type="entry name" value="Radical_SAM"/>
    <property type="match status" value="1"/>
</dbReference>
<feature type="binding site" evidence="17">
    <location>
        <position position="62"/>
    </location>
    <ligand>
        <name>[4Fe-4S] cluster</name>
        <dbReference type="ChEBI" id="CHEBI:49883"/>
        <note>4Fe-4S-S-AdoMet</note>
    </ligand>
</feature>
<feature type="binding site" evidence="17">
    <location>
        <position position="65"/>
    </location>
    <ligand>
        <name>[4Fe-4S] cluster</name>
        <dbReference type="ChEBI" id="CHEBI:49883"/>
        <note>4Fe-4S-S-AdoMet</note>
    </ligand>
</feature>
<feature type="binding site" evidence="16">
    <location>
        <position position="141"/>
    </location>
    <ligand>
        <name>S-adenosyl-L-methionine</name>
        <dbReference type="ChEBI" id="CHEBI:59789"/>
        <label>1</label>
    </ligand>
</feature>
<keyword evidence="12 15" id="KW-0627">Porphyrin biosynthesis</keyword>
<keyword evidence="20" id="KW-1185">Reference proteome</keyword>
<feature type="binding site" evidence="16">
    <location>
        <position position="205"/>
    </location>
    <ligand>
        <name>S-adenosyl-L-methionine</name>
        <dbReference type="ChEBI" id="CHEBI:59789"/>
        <label>2</label>
    </ligand>
</feature>
<keyword evidence="5 15" id="KW-0004">4Fe-4S</keyword>
<keyword evidence="6 15" id="KW-0963">Cytoplasm</keyword>
<feature type="binding site" evidence="16">
    <location>
        <position position="52"/>
    </location>
    <ligand>
        <name>S-adenosyl-L-methionine</name>
        <dbReference type="ChEBI" id="CHEBI:59789"/>
        <label>1</label>
    </ligand>
</feature>
<evidence type="ECO:0000256" key="7">
    <source>
        <dbReference type="ARBA" id="ARBA00022691"/>
    </source>
</evidence>
<dbReference type="GO" id="GO:0051989">
    <property type="term" value="F:coproporphyrinogen dehydrogenase activity"/>
    <property type="evidence" value="ECO:0007669"/>
    <property type="project" value="UniProtKB-EC"/>
</dbReference>
<evidence type="ECO:0000256" key="15">
    <source>
        <dbReference type="PIRNR" id="PIRNR000167"/>
    </source>
</evidence>
<comment type="subcellular location">
    <subcellularLocation>
        <location evidence="1 15">Cytoplasm</location>
    </subcellularLocation>
</comment>
<comment type="cofactor">
    <cofactor evidence="15 17">
        <name>[4Fe-4S] cluster</name>
        <dbReference type="ChEBI" id="CHEBI:49883"/>
    </cofactor>
    <text evidence="15 17">Binds 1 [4Fe-4S] cluster. The cluster is coordinated with 3 cysteines and an exchangeable S-adenosyl-L-methionine.</text>
</comment>
<evidence type="ECO:0000256" key="12">
    <source>
        <dbReference type="ARBA" id="ARBA00023244"/>
    </source>
</evidence>
<dbReference type="RefSeq" id="WP_163084332.1">
    <property type="nucleotide sequence ID" value="NZ_JAAAWN010000005.1"/>
</dbReference>
<dbReference type="PANTHER" id="PTHR13932:SF6">
    <property type="entry name" value="OXYGEN-INDEPENDENT COPROPORPHYRINOGEN III OXIDASE"/>
    <property type="match status" value="1"/>
</dbReference>
<dbReference type="GO" id="GO:0005737">
    <property type="term" value="C:cytoplasm"/>
    <property type="evidence" value="ECO:0007669"/>
    <property type="project" value="UniProtKB-SubCell"/>
</dbReference>
<dbReference type="InterPro" id="IPR004558">
    <property type="entry name" value="Coprogen_oxidase_HemN"/>
</dbReference>
<evidence type="ECO:0000256" key="9">
    <source>
        <dbReference type="ARBA" id="ARBA00023002"/>
    </source>
</evidence>
<keyword evidence="11 15" id="KW-0411">Iron-sulfur</keyword>
<keyword evidence="7 15" id="KW-0949">S-adenosyl-L-methionine</keyword>
<dbReference type="SFLD" id="SFLDG01065">
    <property type="entry name" value="anaerobic_coproporphyrinogen-I"/>
    <property type="match status" value="1"/>
</dbReference>
<organism evidence="19 20">
    <name type="scientific">Alteromonas profundi</name>
    <dbReference type="NCBI Taxonomy" id="2696062"/>
    <lineage>
        <taxon>Bacteria</taxon>
        <taxon>Pseudomonadati</taxon>
        <taxon>Pseudomonadota</taxon>
        <taxon>Gammaproteobacteria</taxon>
        <taxon>Alteromonadales</taxon>
        <taxon>Alteromonadaceae</taxon>
        <taxon>Alteromonas/Salinimonas group</taxon>
        <taxon>Alteromonas</taxon>
    </lineage>
</organism>
<dbReference type="Proteomes" id="UP000470213">
    <property type="component" value="Unassembled WGS sequence"/>
</dbReference>
<dbReference type="InterPro" id="IPR023404">
    <property type="entry name" value="rSAM_horseshoe"/>
</dbReference>
<dbReference type="GO" id="GO:0006782">
    <property type="term" value="P:protoporphyrinogen IX biosynthetic process"/>
    <property type="evidence" value="ECO:0007669"/>
    <property type="project" value="UniProtKB-UniPathway"/>
</dbReference>
<evidence type="ECO:0000259" key="18">
    <source>
        <dbReference type="PROSITE" id="PS51918"/>
    </source>
</evidence>
<evidence type="ECO:0000256" key="10">
    <source>
        <dbReference type="ARBA" id="ARBA00023004"/>
    </source>
</evidence>
<feature type="domain" description="Radical SAM core" evidence="18">
    <location>
        <begin position="43"/>
        <end position="275"/>
    </location>
</feature>
<name>A0A7X5LJW9_9ALTE</name>
<dbReference type="Gene3D" id="3.80.30.20">
    <property type="entry name" value="tm_1862 like domain"/>
    <property type="match status" value="1"/>
</dbReference>
<dbReference type="FunFam" id="1.10.10.920:FF:000001">
    <property type="entry name" value="Coproporphyrinogen-III oxidase"/>
    <property type="match status" value="1"/>
</dbReference>
<comment type="catalytic activity">
    <reaction evidence="14 15">
        <text>coproporphyrinogen III + 2 S-adenosyl-L-methionine = protoporphyrinogen IX + 2 5'-deoxyadenosine + 2 L-methionine + 2 CO2</text>
        <dbReference type="Rhea" id="RHEA:15425"/>
        <dbReference type="ChEBI" id="CHEBI:16526"/>
        <dbReference type="ChEBI" id="CHEBI:17319"/>
        <dbReference type="ChEBI" id="CHEBI:57307"/>
        <dbReference type="ChEBI" id="CHEBI:57309"/>
        <dbReference type="ChEBI" id="CHEBI:57844"/>
        <dbReference type="ChEBI" id="CHEBI:59789"/>
        <dbReference type="EC" id="1.3.98.3"/>
    </reaction>
</comment>
<evidence type="ECO:0000256" key="4">
    <source>
        <dbReference type="ARBA" id="ARBA00011245"/>
    </source>
</evidence>
<feature type="binding site" evidence="16">
    <location>
        <position position="108"/>
    </location>
    <ligand>
        <name>S-adenosyl-L-methionine</name>
        <dbReference type="ChEBI" id="CHEBI:59789"/>
        <label>1</label>
    </ligand>
</feature>
<dbReference type="Pfam" id="PF06969">
    <property type="entry name" value="HemN_C"/>
    <property type="match status" value="1"/>
</dbReference>
<dbReference type="GO" id="GO:0046872">
    <property type="term" value="F:metal ion binding"/>
    <property type="evidence" value="ECO:0007669"/>
    <property type="project" value="UniProtKB-KW"/>
</dbReference>
<keyword evidence="10 15" id="KW-0408">Iron</keyword>
<dbReference type="InterPro" id="IPR034505">
    <property type="entry name" value="Coproporphyrinogen-III_oxidase"/>
</dbReference>
<evidence type="ECO:0000256" key="14">
    <source>
        <dbReference type="ARBA" id="ARBA00048321"/>
    </source>
</evidence>
<evidence type="ECO:0000256" key="16">
    <source>
        <dbReference type="PIRSR" id="PIRSR000167-1"/>
    </source>
</evidence>
<dbReference type="EC" id="1.3.98.3" evidence="15"/>
<evidence type="ECO:0000256" key="5">
    <source>
        <dbReference type="ARBA" id="ARBA00022485"/>
    </source>
</evidence>
<keyword evidence="9 15" id="KW-0560">Oxidoreductase</keyword>
<feature type="binding site" evidence="16">
    <location>
        <position position="180"/>
    </location>
    <ligand>
        <name>S-adenosyl-L-methionine</name>
        <dbReference type="ChEBI" id="CHEBI:59789"/>
        <label>2</label>
    </ligand>
</feature>
<comment type="similarity">
    <text evidence="3 15">Belongs to the anaerobic coproporphyrinogen-III oxidase family.</text>
</comment>
<proteinExistence type="inferred from homology"/>
<dbReference type="AlphaFoldDB" id="A0A7X5LJW9"/>
<dbReference type="CDD" id="cd01335">
    <property type="entry name" value="Radical_SAM"/>
    <property type="match status" value="1"/>
</dbReference>
<feature type="binding site" evidence="16">
    <location>
        <position position="325"/>
    </location>
    <ligand>
        <name>S-adenosyl-L-methionine</name>
        <dbReference type="ChEBI" id="CHEBI:59789"/>
        <label>1</label>
    </ligand>
</feature>
<dbReference type="EMBL" id="JAAAWN010000005">
    <property type="protein sequence ID" value="NDV90673.1"/>
    <property type="molecule type" value="Genomic_DNA"/>
</dbReference>
<evidence type="ECO:0000256" key="13">
    <source>
        <dbReference type="ARBA" id="ARBA00024295"/>
    </source>
</evidence>
<evidence type="ECO:0000256" key="2">
    <source>
        <dbReference type="ARBA" id="ARBA00004785"/>
    </source>
</evidence>
<comment type="caution">
    <text evidence="19">The sequence shown here is derived from an EMBL/GenBank/DDBJ whole genome shotgun (WGS) entry which is preliminary data.</text>
</comment>
<evidence type="ECO:0000313" key="20">
    <source>
        <dbReference type="Proteomes" id="UP000470213"/>
    </source>
</evidence>
<dbReference type="SUPFAM" id="SSF102114">
    <property type="entry name" value="Radical SAM enzymes"/>
    <property type="match status" value="1"/>
</dbReference>
<dbReference type="InterPro" id="IPR007197">
    <property type="entry name" value="rSAM"/>
</dbReference>
<evidence type="ECO:0000256" key="3">
    <source>
        <dbReference type="ARBA" id="ARBA00005493"/>
    </source>
</evidence>
<evidence type="ECO:0000256" key="8">
    <source>
        <dbReference type="ARBA" id="ARBA00022723"/>
    </source>
</evidence>
<dbReference type="SMART" id="SM00729">
    <property type="entry name" value="Elp3"/>
    <property type="match status" value="1"/>
</dbReference>
<dbReference type="PIRSF" id="PIRSF000167">
    <property type="entry name" value="HemN"/>
    <property type="match status" value="1"/>
</dbReference>
<keyword evidence="8 15" id="KW-0479">Metal-binding</keyword>
<dbReference type="UniPathway" id="UPA00251">
    <property type="reaction ID" value="UER00323"/>
</dbReference>
<dbReference type="GO" id="GO:0004109">
    <property type="term" value="F:coproporphyrinogen oxidase activity"/>
    <property type="evidence" value="ECO:0007669"/>
    <property type="project" value="InterPro"/>
</dbReference>
<dbReference type="InterPro" id="IPR010723">
    <property type="entry name" value="HemN_C"/>
</dbReference>
<evidence type="ECO:0000256" key="1">
    <source>
        <dbReference type="ARBA" id="ARBA00004496"/>
    </source>
</evidence>
<dbReference type="NCBIfam" id="TIGR00538">
    <property type="entry name" value="hemN"/>
    <property type="match status" value="1"/>
</dbReference>
<evidence type="ECO:0000256" key="11">
    <source>
        <dbReference type="ARBA" id="ARBA00023014"/>
    </source>
</evidence>
<dbReference type="Pfam" id="PF04055">
    <property type="entry name" value="Radical_SAM"/>
    <property type="match status" value="1"/>
</dbReference>
<reference evidence="19 20" key="1">
    <citation type="submission" date="2020-01" db="EMBL/GenBank/DDBJ databases">
        <authorList>
            <person name="Chen J."/>
            <person name="Zhu S."/>
            <person name="Yang J."/>
        </authorList>
    </citation>
    <scope>NUCLEOTIDE SEQUENCE [LARGE SCALE GENOMIC DNA]</scope>
    <source>
        <strain evidence="19 20">345S023</strain>
    </source>
</reference>
<feature type="binding site" evidence="16">
    <location>
        <position position="239"/>
    </location>
    <ligand>
        <name>S-adenosyl-L-methionine</name>
        <dbReference type="ChEBI" id="CHEBI:59789"/>
        <label>2</label>
    </ligand>
</feature>